<dbReference type="Proteomes" id="UP000183085">
    <property type="component" value="Unassembled WGS sequence"/>
</dbReference>
<gene>
    <name evidence="6" type="ORF">AUJ95_06925</name>
</gene>
<proteinExistence type="inferred from homology"/>
<evidence type="ECO:0000256" key="3">
    <source>
        <dbReference type="ARBA" id="ARBA00022989"/>
    </source>
</evidence>
<evidence type="ECO:0000313" key="7">
    <source>
        <dbReference type="Proteomes" id="UP000183085"/>
    </source>
</evidence>
<comment type="caution">
    <text evidence="5">Lacks conserved residue(s) required for the propagation of feature annotation.</text>
</comment>
<dbReference type="GO" id="GO:0005886">
    <property type="term" value="C:plasma membrane"/>
    <property type="evidence" value="ECO:0007669"/>
    <property type="project" value="UniProtKB-SubCell"/>
</dbReference>
<evidence type="ECO:0000313" key="6">
    <source>
        <dbReference type="EMBL" id="OIP38317.1"/>
    </source>
</evidence>
<dbReference type="AlphaFoldDB" id="A0A1J5DQD4"/>
<comment type="subcellular location">
    <subcellularLocation>
        <location evidence="5">Cell membrane</location>
        <topology evidence="5">Multi-pass membrane protein</topology>
    </subcellularLocation>
</comment>
<keyword evidence="4 5" id="KW-0472">Membrane</keyword>
<dbReference type="Pfam" id="PF03699">
    <property type="entry name" value="UPF0182"/>
    <property type="match status" value="1"/>
</dbReference>
<sequence>MLKNKGMLIVLGLAMFCLLLFGDSIRLYINWLWFQETGLEQVFTTTLLAKFQIGLITGGLFFILLFMNLLIAKCVAAKKGPRLVEDNLFEIPKMDELAPKINKIMFWCAGIFSFLIGLGSIYKWNEFLKFLHPIPFGISDPLFSMDIGFFVFQLPFLKYLHSIFTSAVFFSSILVLALYVLERAVWIRKTGISFLPGVRIHFIGLGMLVAALVACGCWLKQYALLFSTRGVVFGASYTDIHAILPVLNILIMLAGLLIFVLVLSIFTHAWKPIVMSVVLMILTSIIGLGFYPQIIQKLHVSPNEIAVEDPYIKLNISLTRKAYDIDKIEVKKFPLANSLTLADIRENEGTIKNIRLWEHKPLLDTYSQLQEIRTYYKFNDVDNDRYIIDGQYQQIMFSARELSSANLPSKNWLNEHLTYTHGYGLCLGPVNRVTQEGLPEFIIKDIPPVSTVDLKVSRPEIYYGEIGNDYCFINTKAKEFDYPMGDENKYSVYQGKGGVKIESFWKKLLFSIHFAEPKILFSTDIVPQSRIMYYRDIQKRLDMASPFISYDSDAYLVISKDGRLFWICDGYTMSNNYPYSEPISKINYIRNSVKTVIDAYNGSMRFYISDPDDPIIKCYSQIFPGMFQPLTNMPEDLRQHLRYPETMLKIQAQIYCSYHMQNPQVFYNKEDLWNIAKTSDDSLMSPYYTMMKLDKKDEFLMMMPFTPSKKDNLIAWIAARCDEPNYGKLMVYTFPKQTQVYGPSQIKARINQNTAISKELSLWNQMGSRVIHGNLLVIPVKNSIFYVEPLYLSAEKSKIPELKRVVVAFGNQIVMEETMEKALMRIFGSGMASSEITSSKEEEKSISQGMSNNAAIQQAAKYFKQAENCLKNGDWAGYGEQWNGLKQVLNNLAEKKGEQ</sequence>
<evidence type="ECO:0000256" key="4">
    <source>
        <dbReference type="ARBA" id="ARBA00023136"/>
    </source>
</evidence>
<keyword evidence="1 5" id="KW-1003">Cell membrane</keyword>
<evidence type="ECO:0000256" key="1">
    <source>
        <dbReference type="ARBA" id="ARBA00022475"/>
    </source>
</evidence>
<dbReference type="PANTHER" id="PTHR39344:SF1">
    <property type="entry name" value="UPF0182 PROTEIN SLL1060"/>
    <property type="match status" value="1"/>
</dbReference>
<organism evidence="6 7">
    <name type="scientific">Candidatus Desantisbacteria bacterium CG2_30_40_21</name>
    <dbReference type="NCBI Taxonomy" id="1817895"/>
    <lineage>
        <taxon>Bacteria</taxon>
        <taxon>Candidatus Desantisiibacteriota</taxon>
    </lineage>
</organism>
<feature type="transmembrane region" description="Helical" evidence="5">
    <location>
        <begin position="51"/>
        <end position="72"/>
    </location>
</feature>
<dbReference type="EMBL" id="MNYI01000182">
    <property type="protein sequence ID" value="OIP38317.1"/>
    <property type="molecule type" value="Genomic_DNA"/>
</dbReference>
<dbReference type="InterPro" id="IPR005372">
    <property type="entry name" value="UPF0182"/>
</dbReference>
<reference evidence="6 7" key="1">
    <citation type="journal article" date="2016" name="Environ. Microbiol.">
        <title>Genomic resolution of a cold subsurface aquifer community provides metabolic insights for novel microbes adapted to high CO concentrations.</title>
        <authorList>
            <person name="Probst A.J."/>
            <person name="Castelle C.J."/>
            <person name="Singh A."/>
            <person name="Brown C.T."/>
            <person name="Anantharaman K."/>
            <person name="Sharon I."/>
            <person name="Hug L.A."/>
            <person name="Burstein D."/>
            <person name="Emerson J.B."/>
            <person name="Thomas B.C."/>
            <person name="Banfield J.F."/>
        </authorList>
    </citation>
    <scope>NUCLEOTIDE SEQUENCE [LARGE SCALE GENOMIC DNA]</scope>
    <source>
        <strain evidence="6">CG2_30_40_21</strain>
    </source>
</reference>
<feature type="transmembrane region" description="Helical" evidence="5">
    <location>
        <begin position="202"/>
        <end position="223"/>
    </location>
</feature>
<comment type="similarity">
    <text evidence="5">Belongs to the UPF0182 family.</text>
</comment>
<accession>A0A1J5DQD4</accession>
<dbReference type="PANTHER" id="PTHR39344">
    <property type="entry name" value="UPF0182 PROTEIN SLL1060"/>
    <property type="match status" value="1"/>
</dbReference>
<keyword evidence="3 5" id="KW-1133">Transmembrane helix</keyword>
<feature type="transmembrane region" description="Helical" evidence="5">
    <location>
        <begin position="104"/>
        <end position="122"/>
    </location>
</feature>
<keyword evidence="2 5" id="KW-0812">Transmembrane</keyword>
<comment type="caution">
    <text evidence="6">The sequence shown here is derived from an EMBL/GenBank/DDBJ whole genome shotgun (WGS) entry which is preliminary data.</text>
</comment>
<feature type="transmembrane region" description="Helical" evidence="5">
    <location>
        <begin position="243"/>
        <end position="266"/>
    </location>
</feature>
<evidence type="ECO:0000256" key="2">
    <source>
        <dbReference type="ARBA" id="ARBA00022692"/>
    </source>
</evidence>
<dbReference type="HAMAP" id="MF_01600">
    <property type="entry name" value="UPF0182"/>
    <property type="match status" value="1"/>
</dbReference>
<evidence type="ECO:0000256" key="5">
    <source>
        <dbReference type="HAMAP-Rule" id="MF_01600"/>
    </source>
</evidence>
<dbReference type="GO" id="GO:0005576">
    <property type="term" value="C:extracellular region"/>
    <property type="evidence" value="ECO:0007669"/>
    <property type="project" value="TreeGrafter"/>
</dbReference>
<feature type="transmembrane region" description="Helical" evidence="5">
    <location>
        <begin position="159"/>
        <end position="181"/>
    </location>
</feature>
<name>A0A1J5DQD4_9BACT</name>
<protein>
    <recommendedName>
        <fullName evidence="5">UPF0182 protein AUJ95_06925</fullName>
    </recommendedName>
</protein>
<feature type="transmembrane region" description="Helical" evidence="5">
    <location>
        <begin position="273"/>
        <end position="291"/>
    </location>
</feature>